<dbReference type="WBParaSite" id="Csp11.Scaffold566.g4107.t1">
    <property type="protein sequence ID" value="Csp11.Scaffold566.g4107.t1"/>
    <property type="gene ID" value="Csp11.Scaffold566.g4107"/>
</dbReference>
<feature type="transmembrane region" description="Helical" evidence="2">
    <location>
        <begin position="53"/>
        <end position="74"/>
    </location>
</feature>
<feature type="compositionally biased region" description="Basic and acidic residues" evidence="1">
    <location>
        <begin position="80"/>
        <end position="89"/>
    </location>
</feature>
<keyword evidence="2" id="KW-1133">Transmembrane helix</keyword>
<organism evidence="3 4">
    <name type="scientific">Caenorhabditis tropicalis</name>
    <dbReference type="NCBI Taxonomy" id="1561998"/>
    <lineage>
        <taxon>Eukaryota</taxon>
        <taxon>Metazoa</taxon>
        <taxon>Ecdysozoa</taxon>
        <taxon>Nematoda</taxon>
        <taxon>Chromadorea</taxon>
        <taxon>Rhabditida</taxon>
        <taxon>Rhabditina</taxon>
        <taxon>Rhabditomorpha</taxon>
        <taxon>Rhabditoidea</taxon>
        <taxon>Rhabditidae</taxon>
        <taxon>Peloderinae</taxon>
        <taxon>Caenorhabditis</taxon>
    </lineage>
</organism>
<evidence type="ECO:0000256" key="2">
    <source>
        <dbReference type="SAM" id="Phobius"/>
    </source>
</evidence>
<dbReference type="eggNOG" id="ENOG502TH4H">
    <property type="taxonomic scope" value="Eukaryota"/>
</dbReference>
<keyword evidence="3" id="KW-1185">Reference proteome</keyword>
<name>A0A1I7TAS1_9PELO</name>
<sequence length="116" mass="13187">MVFQEKMSIHSCCTAKADVRYSRLLMDLEIPLSNLWEVKLESKENFCISLSSFTALLSSLLFFALVALVVLFFIKRNAETKKRESEKSKLLRNPANNSANDTPVEIVYDDPPENPS</sequence>
<keyword evidence="2" id="KW-0812">Transmembrane</keyword>
<evidence type="ECO:0000313" key="4">
    <source>
        <dbReference type="WBParaSite" id="Csp11.Scaffold566.g4107.t1"/>
    </source>
</evidence>
<reference evidence="4" key="1">
    <citation type="submission" date="2016-11" db="UniProtKB">
        <authorList>
            <consortium name="WormBaseParasite"/>
        </authorList>
    </citation>
    <scope>IDENTIFICATION</scope>
</reference>
<proteinExistence type="predicted"/>
<dbReference type="Proteomes" id="UP000095282">
    <property type="component" value="Unplaced"/>
</dbReference>
<accession>A0A1I7TAS1</accession>
<feature type="compositionally biased region" description="Acidic residues" evidence="1">
    <location>
        <begin position="107"/>
        <end position="116"/>
    </location>
</feature>
<keyword evidence="2" id="KW-0472">Membrane</keyword>
<feature type="region of interest" description="Disordered" evidence="1">
    <location>
        <begin position="80"/>
        <end position="116"/>
    </location>
</feature>
<protein>
    <submittedName>
        <fullName evidence="4">4.1m domain-containing protein</fullName>
    </submittedName>
</protein>
<dbReference type="AlphaFoldDB" id="A0A1I7TAS1"/>
<evidence type="ECO:0000256" key="1">
    <source>
        <dbReference type="SAM" id="MobiDB-lite"/>
    </source>
</evidence>
<evidence type="ECO:0000313" key="3">
    <source>
        <dbReference type="Proteomes" id="UP000095282"/>
    </source>
</evidence>